<feature type="region of interest" description="Disordered" evidence="1">
    <location>
        <begin position="79"/>
        <end position="98"/>
    </location>
</feature>
<evidence type="ECO:0000313" key="3">
    <source>
        <dbReference type="EMBL" id="KAJ3136540.1"/>
    </source>
</evidence>
<protein>
    <submittedName>
        <fullName evidence="3">Uncharacterized protein</fullName>
    </submittedName>
</protein>
<reference evidence="3" key="1">
    <citation type="submission" date="2020-05" db="EMBL/GenBank/DDBJ databases">
        <title>Phylogenomic resolution of chytrid fungi.</title>
        <authorList>
            <person name="Stajich J.E."/>
            <person name="Amses K."/>
            <person name="Simmons R."/>
            <person name="Seto K."/>
            <person name="Myers J."/>
            <person name="Bonds A."/>
            <person name="Quandt C.A."/>
            <person name="Barry K."/>
            <person name="Liu P."/>
            <person name="Grigoriev I."/>
            <person name="Longcore J.E."/>
            <person name="James T.Y."/>
        </authorList>
    </citation>
    <scope>NUCLEOTIDE SEQUENCE</scope>
    <source>
        <strain evidence="3">JEL0513</strain>
    </source>
</reference>
<feature type="chain" id="PRO_5041940879" evidence="2">
    <location>
        <begin position="22"/>
        <end position="309"/>
    </location>
</feature>
<evidence type="ECO:0000256" key="1">
    <source>
        <dbReference type="SAM" id="MobiDB-lite"/>
    </source>
</evidence>
<gene>
    <name evidence="3" type="ORF">HK100_001633</name>
</gene>
<keyword evidence="4" id="KW-1185">Reference proteome</keyword>
<keyword evidence="2" id="KW-0732">Signal</keyword>
<dbReference type="EMBL" id="JADGJH010000136">
    <property type="protein sequence ID" value="KAJ3136540.1"/>
    <property type="molecule type" value="Genomic_DNA"/>
</dbReference>
<accession>A0AAD5T7H9</accession>
<dbReference type="Proteomes" id="UP001211907">
    <property type="component" value="Unassembled WGS sequence"/>
</dbReference>
<name>A0AAD5T7H9_9FUNG</name>
<evidence type="ECO:0000256" key="2">
    <source>
        <dbReference type="SAM" id="SignalP"/>
    </source>
</evidence>
<feature type="signal peptide" evidence="2">
    <location>
        <begin position="1"/>
        <end position="21"/>
    </location>
</feature>
<dbReference type="AlphaFoldDB" id="A0AAD5T7H9"/>
<proteinExistence type="predicted"/>
<sequence>MKHILALQTYLILAVAFMGEALPIAKSHSHTLPSYLRTPVGLVPHSAAHQVPVGATISHTQSAISLLAANGTALHTTPVVPGATNARPLNGNGNGNAKARREESGWVTFAAWLNTGESPIASFATSWTVPPAPAANDGQTVFIFNSIEPADFTSILQPVLQYGGSAAGGGNYWGIACWYVTPTGTYFTPLVQVQEGQTLTGYIQLQEQSANSTDFQYLCEWSNLGGYGLLVNSAELVWATETLEVYGIQSASDFPAGTTALSAINIATQETNAPNVTWSVAEDVADTVFTTVIVDGSVNALINITYPTV</sequence>
<comment type="caution">
    <text evidence="3">The sequence shown here is derived from an EMBL/GenBank/DDBJ whole genome shotgun (WGS) entry which is preliminary data.</text>
</comment>
<evidence type="ECO:0000313" key="4">
    <source>
        <dbReference type="Proteomes" id="UP001211907"/>
    </source>
</evidence>
<organism evidence="3 4">
    <name type="scientific">Physocladia obscura</name>
    <dbReference type="NCBI Taxonomy" id="109957"/>
    <lineage>
        <taxon>Eukaryota</taxon>
        <taxon>Fungi</taxon>
        <taxon>Fungi incertae sedis</taxon>
        <taxon>Chytridiomycota</taxon>
        <taxon>Chytridiomycota incertae sedis</taxon>
        <taxon>Chytridiomycetes</taxon>
        <taxon>Chytridiales</taxon>
        <taxon>Chytriomycetaceae</taxon>
        <taxon>Physocladia</taxon>
    </lineage>
</organism>